<dbReference type="Proteomes" id="UP000642125">
    <property type="component" value="Unassembled WGS sequence"/>
</dbReference>
<protein>
    <submittedName>
        <fullName evidence="5">Sugar ABC transporter substrate-binding protein</fullName>
    </submittedName>
</protein>
<evidence type="ECO:0000256" key="1">
    <source>
        <dbReference type="ARBA" id="ARBA00008520"/>
    </source>
</evidence>
<comment type="caution">
    <text evidence="5">The sequence shown here is derived from an EMBL/GenBank/DDBJ whole genome shotgun (WGS) entry which is preliminary data.</text>
</comment>
<comment type="similarity">
    <text evidence="1">Belongs to the bacterial solute-binding protein 1 family.</text>
</comment>
<keyword evidence="3 4" id="KW-0732">Signal</keyword>
<gene>
    <name evidence="5" type="primary">malE</name>
    <name evidence="5" type="ORF">Cpa01nite_13340</name>
</gene>
<keyword evidence="6" id="KW-1185">Reference proteome</keyword>
<accession>A0A919P978</accession>
<dbReference type="AlphaFoldDB" id="A0A919P978"/>
<evidence type="ECO:0000256" key="3">
    <source>
        <dbReference type="ARBA" id="ARBA00022729"/>
    </source>
</evidence>
<organism evidence="5 6">
    <name type="scientific">Cellulomonas pakistanensis</name>
    <dbReference type="NCBI Taxonomy" id="992287"/>
    <lineage>
        <taxon>Bacteria</taxon>
        <taxon>Bacillati</taxon>
        <taxon>Actinomycetota</taxon>
        <taxon>Actinomycetes</taxon>
        <taxon>Micrococcales</taxon>
        <taxon>Cellulomonadaceae</taxon>
        <taxon>Cellulomonas</taxon>
    </lineage>
</organism>
<dbReference type="Gene3D" id="3.40.190.10">
    <property type="entry name" value="Periplasmic binding protein-like II"/>
    <property type="match status" value="2"/>
</dbReference>
<dbReference type="PANTHER" id="PTHR30061:SF50">
    <property type="entry name" value="MALTOSE_MALTODEXTRIN-BINDING PERIPLASMIC PROTEIN"/>
    <property type="match status" value="1"/>
</dbReference>
<dbReference type="Pfam" id="PF01547">
    <property type="entry name" value="SBP_bac_1"/>
    <property type="match status" value="1"/>
</dbReference>
<dbReference type="SUPFAM" id="SSF53850">
    <property type="entry name" value="Periplasmic binding protein-like II"/>
    <property type="match status" value="1"/>
</dbReference>
<feature type="chain" id="PRO_5039132559" evidence="4">
    <location>
        <begin position="21"/>
        <end position="424"/>
    </location>
</feature>
<dbReference type="PROSITE" id="PS51257">
    <property type="entry name" value="PROKAR_LIPOPROTEIN"/>
    <property type="match status" value="1"/>
</dbReference>
<dbReference type="RefSeq" id="WP_203667989.1">
    <property type="nucleotide sequence ID" value="NZ_BONO01000008.1"/>
</dbReference>
<dbReference type="GO" id="GO:0042956">
    <property type="term" value="P:maltodextrin transmembrane transport"/>
    <property type="evidence" value="ECO:0007669"/>
    <property type="project" value="TreeGrafter"/>
</dbReference>
<proteinExistence type="inferred from homology"/>
<evidence type="ECO:0000256" key="4">
    <source>
        <dbReference type="SAM" id="SignalP"/>
    </source>
</evidence>
<evidence type="ECO:0000313" key="6">
    <source>
        <dbReference type="Proteomes" id="UP000642125"/>
    </source>
</evidence>
<feature type="signal peptide" evidence="4">
    <location>
        <begin position="1"/>
        <end position="20"/>
    </location>
</feature>
<dbReference type="GO" id="GO:0015768">
    <property type="term" value="P:maltose transport"/>
    <property type="evidence" value="ECO:0007669"/>
    <property type="project" value="TreeGrafter"/>
</dbReference>
<keyword evidence="2" id="KW-0813">Transport</keyword>
<dbReference type="EMBL" id="BONO01000008">
    <property type="protein sequence ID" value="GIG35953.1"/>
    <property type="molecule type" value="Genomic_DNA"/>
</dbReference>
<dbReference type="GO" id="GO:0055052">
    <property type="term" value="C:ATP-binding cassette (ABC) transporter complex, substrate-binding subunit-containing"/>
    <property type="evidence" value="ECO:0007669"/>
    <property type="project" value="TreeGrafter"/>
</dbReference>
<reference evidence="5" key="1">
    <citation type="submission" date="2021-01" db="EMBL/GenBank/DDBJ databases">
        <title>Whole genome shotgun sequence of Cellulomonas pakistanensis NBRC 110800.</title>
        <authorList>
            <person name="Komaki H."/>
            <person name="Tamura T."/>
        </authorList>
    </citation>
    <scope>NUCLEOTIDE SEQUENCE</scope>
    <source>
        <strain evidence="5">NBRC 110800</strain>
    </source>
</reference>
<name>A0A919P978_9CELL</name>
<sequence>MIRPAARVALVTALAVTALTACGRSDDAGTGAATDAATLSEGAASGELTVWAMGAEGEALPDFVQAFTDANPDLDIEVVPIPWDAARDKFQTSIAAGTTPDVAMMGTTWMAEFGDAFAPVPDGIDTSGVFEGSLGTAELDGTAVGVPWYVDTRVLYYRTDLAEQAGWTEAPATQEDLKQMAADMQEKAGADYGIRLQSAGNDSFQGSLWAPWSNGASLMDDDGTEWTLDTPEMVEAYEYYTSFFADGVANPAADKTPGAQEAEFVAGTTPMLIDGPFMMGQLATLGGEGFEDKYATARIPAGDSSTSFAGGSNLVVFQDSDNQDAAWKLVDWLTQPDVQVEWYGVTGDLPSQQSAWDDPALADDEKLAVFGEQLEDTQAPPVNTAWVQVGAAADSVLERMTVSGEAPEDALAELQQQASSIGVG</sequence>
<dbReference type="InterPro" id="IPR006059">
    <property type="entry name" value="SBP"/>
</dbReference>
<dbReference type="PANTHER" id="PTHR30061">
    <property type="entry name" value="MALTOSE-BINDING PERIPLASMIC PROTEIN"/>
    <property type="match status" value="1"/>
</dbReference>
<evidence type="ECO:0000313" key="5">
    <source>
        <dbReference type="EMBL" id="GIG35953.1"/>
    </source>
</evidence>
<evidence type="ECO:0000256" key="2">
    <source>
        <dbReference type="ARBA" id="ARBA00022448"/>
    </source>
</evidence>
<dbReference type="GO" id="GO:1901982">
    <property type="term" value="F:maltose binding"/>
    <property type="evidence" value="ECO:0007669"/>
    <property type="project" value="TreeGrafter"/>
</dbReference>